<keyword evidence="4" id="KW-0408">Iron</keyword>
<dbReference type="SUPFAM" id="SSF54862">
    <property type="entry name" value="4Fe-4S ferredoxins"/>
    <property type="match status" value="1"/>
</dbReference>
<reference evidence="7" key="1">
    <citation type="submission" date="2020-10" db="EMBL/GenBank/DDBJ databases">
        <authorList>
            <person name="Gilroy R."/>
        </authorList>
    </citation>
    <scope>NUCLEOTIDE SEQUENCE</scope>
    <source>
        <strain evidence="7">G3-4614</strain>
    </source>
</reference>
<gene>
    <name evidence="7" type="ORF">IAC54_02785</name>
</gene>
<dbReference type="Pfam" id="PF00881">
    <property type="entry name" value="Nitroreductase"/>
    <property type="match status" value="1"/>
</dbReference>
<comment type="similarity">
    <text evidence="1">Belongs to the nitroreductase family.</text>
</comment>
<dbReference type="GO" id="GO:0051536">
    <property type="term" value="F:iron-sulfur cluster binding"/>
    <property type="evidence" value="ECO:0007669"/>
    <property type="project" value="UniProtKB-KW"/>
</dbReference>
<dbReference type="PANTHER" id="PTHR43673:SF10">
    <property type="entry name" value="NADH DEHYDROGENASE_NAD(P)H NITROREDUCTASE XCC3605-RELATED"/>
    <property type="match status" value="1"/>
</dbReference>
<dbReference type="PANTHER" id="PTHR43673">
    <property type="entry name" value="NAD(P)H NITROREDUCTASE YDGI-RELATED"/>
    <property type="match status" value="1"/>
</dbReference>
<dbReference type="InterPro" id="IPR000415">
    <property type="entry name" value="Nitroreductase-like"/>
</dbReference>
<proteinExistence type="inferred from homology"/>
<dbReference type="InterPro" id="IPR017896">
    <property type="entry name" value="4Fe4S_Fe-S-bd"/>
</dbReference>
<evidence type="ECO:0000256" key="3">
    <source>
        <dbReference type="ARBA" id="ARBA00023002"/>
    </source>
</evidence>
<dbReference type="AlphaFoldDB" id="A0A9D9H3J6"/>
<sequence length="283" mass="31384">MKILSIDGGACIKCHNCVKVCPQGVFATEDNMPVAAAPERCITCGQCVAVCPTDAVTHTAFPESKIHKADSSLRPTPEQLMELIRTRRSNRVMTGGEVPEESLRRILEAAHRAPTAENSQQVEYTLITGKENIRKISSLTIDTFSRVRMLLANPVVKPLLQPFMRDTFKLVPFFDKLKSDFQQGKDGILRNASAVIIISAGKKDRFACEDANLSYQNASLMAEALGVAHFYTGFVLAAEKITKKLNREFGINGHIYAAMALGMPAVKYGKYIDREEIKVTYRR</sequence>
<dbReference type="Gene3D" id="3.30.70.20">
    <property type="match status" value="1"/>
</dbReference>
<evidence type="ECO:0000256" key="5">
    <source>
        <dbReference type="ARBA" id="ARBA00023014"/>
    </source>
</evidence>
<organism evidence="7 8">
    <name type="scientific">Candidatus Caccoplasma merdipullorum</name>
    <dbReference type="NCBI Taxonomy" id="2840718"/>
    <lineage>
        <taxon>Bacteria</taxon>
        <taxon>Pseudomonadati</taxon>
        <taxon>Bacteroidota</taxon>
        <taxon>Bacteroidia</taxon>
        <taxon>Bacteroidales</taxon>
        <taxon>Bacteroidaceae</taxon>
        <taxon>Bacteroidaceae incertae sedis</taxon>
        <taxon>Candidatus Caccoplasma</taxon>
    </lineage>
</organism>
<dbReference type="GO" id="GO:0046872">
    <property type="term" value="F:metal ion binding"/>
    <property type="evidence" value="ECO:0007669"/>
    <property type="project" value="UniProtKB-KW"/>
</dbReference>
<dbReference type="EMBL" id="JADIMW010000027">
    <property type="protein sequence ID" value="MBO8437810.1"/>
    <property type="molecule type" value="Genomic_DNA"/>
</dbReference>
<comment type="caution">
    <text evidence="7">The sequence shown here is derived from an EMBL/GenBank/DDBJ whole genome shotgun (WGS) entry which is preliminary data.</text>
</comment>
<dbReference type="InterPro" id="IPR017900">
    <property type="entry name" value="4Fe4S_Fe_S_CS"/>
</dbReference>
<dbReference type="PROSITE" id="PS51379">
    <property type="entry name" value="4FE4S_FER_2"/>
    <property type="match status" value="2"/>
</dbReference>
<dbReference type="SUPFAM" id="SSF55469">
    <property type="entry name" value="FMN-dependent nitroreductase-like"/>
    <property type="match status" value="1"/>
</dbReference>
<dbReference type="Proteomes" id="UP000823636">
    <property type="component" value="Unassembled WGS sequence"/>
</dbReference>
<evidence type="ECO:0000259" key="6">
    <source>
        <dbReference type="PROSITE" id="PS51379"/>
    </source>
</evidence>
<evidence type="ECO:0000256" key="2">
    <source>
        <dbReference type="ARBA" id="ARBA00022723"/>
    </source>
</evidence>
<name>A0A9D9H3J6_9BACT</name>
<evidence type="ECO:0000256" key="4">
    <source>
        <dbReference type="ARBA" id="ARBA00023004"/>
    </source>
</evidence>
<evidence type="ECO:0000313" key="7">
    <source>
        <dbReference type="EMBL" id="MBO8437810.1"/>
    </source>
</evidence>
<dbReference type="Pfam" id="PF13237">
    <property type="entry name" value="Fer4_10"/>
    <property type="match status" value="1"/>
</dbReference>
<feature type="domain" description="4Fe-4S ferredoxin-type" evidence="6">
    <location>
        <begin position="32"/>
        <end position="61"/>
    </location>
</feature>
<protein>
    <submittedName>
        <fullName evidence="7">Nitroreductase family protein</fullName>
    </submittedName>
</protein>
<feature type="domain" description="4Fe-4S ferredoxin-type" evidence="6">
    <location>
        <begin position="2"/>
        <end position="31"/>
    </location>
</feature>
<keyword evidence="2" id="KW-0479">Metal-binding</keyword>
<dbReference type="PROSITE" id="PS00198">
    <property type="entry name" value="4FE4S_FER_1"/>
    <property type="match status" value="1"/>
</dbReference>
<keyword evidence="5" id="KW-0411">Iron-sulfur</keyword>
<dbReference type="Gene3D" id="3.40.109.10">
    <property type="entry name" value="NADH Oxidase"/>
    <property type="match status" value="1"/>
</dbReference>
<evidence type="ECO:0000256" key="1">
    <source>
        <dbReference type="ARBA" id="ARBA00007118"/>
    </source>
</evidence>
<dbReference type="GO" id="GO:0016491">
    <property type="term" value="F:oxidoreductase activity"/>
    <property type="evidence" value="ECO:0007669"/>
    <property type="project" value="UniProtKB-KW"/>
</dbReference>
<evidence type="ECO:0000313" key="8">
    <source>
        <dbReference type="Proteomes" id="UP000823636"/>
    </source>
</evidence>
<reference evidence="7" key="2">
    <citation type="journal article" date="2021" name="PeerJ">
        <title>Extensive microbial diversity within the chicken gut microbiome revealed by metagenomics and culture.</title>
        <authorList>
            <person name="Gilroy R."/>
            <person name="Ravi A."/>
            <person name="Getino M."/>
            <person name="Pursley I."/>
            <person name="Horton D.L."/>
            <person name="Alikhan N.F."/>
            <person name="Baker D."/>
            <person name="Gharbi K."/>
            <person name="Hall N."/>
            <person name="Watson M."/>
            <person name="Adriaenssens E.M."/>
            <person name="Foster-Nyarko E."/>
            <person name="Jarju S."/>
            <person name="Secka A."/>
            <person name="Antonio M."/>
            <person name="Oren A."/>
            <person name="Chaudhuri R.R."/>
            <person name="La Ragione R."/>
            <person name="Hildebrand F."/>
            <person name="Pallen M.J."/>
        </authorList>
    </citation>
    <scope>NUCLEOTIDE SEQUENCE</scope>
    <source>
        <strain evidence="7">G3-4614</strain>
    </source>
</reference>
<keyword evidence="3" id="KW-0560">Oxidoreductase</keyword>
<accession>A0A9D9H3J6</accession>
<dbReference type="InterPro" id="IPR029479">
    <property type="entry name" value="Nitroreductase"/>
</dbReference>